<organism evidence="1 2">
    <name type="scientific">Nitzschia inconspicua</name>
    <dbReference type="NCBI Taxonomy" id="303405"/>
    <lineage>
        <taxon>Eukaryota</taxon>
        <taxon>Sar</taxon>
        <taxon>Stramenopiles</taxon>
        <taxon>Ochrophyta</taxon>
        <taxon>Bacillariophyta</taxon>
        <taxon>Bacillariophyceae</taxon>
        <taxon>Bacillariophycidae</taxon>
        <taxon>Bacillariales</taxon>
        <taxon>Bacillariaceae</taxon>
        <taxon>Nitzschia</taxon>
    </lineage>
</organism>
<gene>
    <name evidence="1" type="ORF">IV203_013504</name>
</gene>
<accession>A0A9K3M5S0</accession>
<reference evidence="1" key="2">
    <citation type="submission" date="2021-04" db="EMBL/GenBank/DDBJ databases">
        <authorList>
            <person name="Podell S."/>
        </authorList>
    </citation>
    <scope>NUCLEOTIDE SEQUENCE</scope>
    <source>
        <strain evidence="1">Hildebrandi</strain>
    </source>
</reference>
<evidence type="ECO:0000313" key="1">
    <source>
        <dbReference type="EMBL" id="KAG7374409.1"/>
    </source>
</evidence>
<name>A0A9K3M5S0_9STRA</name>
<sequence length="366" mass="42059">MSVDSQVPSSFNGGSYWQLDNSFELFLNQCTIQSLLFLINSLKDRHTALWLEDFTQPIIRSRTKEDNGRDQVLTNMATALNDAMHETQMERPIKLLTYHGLGAINTTLFPTWELYFQKLLQQPTVEYLIESSRPHVPSYTLEIVPASLCSRLISVREQIAREFVKDLDVIAESSLTAMDQYRQSDNSGIRKLERIHQYFLEMSVHEDYVPSPLRKGNFDLLLSLTTQEAIHRILNRLCGTDNHQDDCLVDDPDQASVQFLRNFYARRIGTHFTGSNFYGRADDFLDELLQTLPSVVQLQDSECGLVDPEHLVEMIFKEREKVASDWIEISLDVPQSHTAIKRWQLNKLMGIDENSASVTESTSSFE</sequence>
<comment type="caution">
    <text evidence="1">The sequence shown here is derived from an EMBL/GenBank/DDBJ whole genome shotgun (WGS) entry which is preliminary data.</text>
</comment>
<dbReference type="EMBL" id="JAGRRH010000001">
    <property type="protein sequence ID" value="KAG7374409.1"/>
    <property type="molecule type" value="Genomic_DNA"/>
</dbReference>
<reference evidence="1" key="1">
    <citation type="journal article" date="2021" name="Sci. Rep.">
        <title>Diploid genomic architecture of Nitzschia inconspicua, an elite biomass production diatom.</title>
        <authorList>
            <person name="Oliver A."/>
            <person name="Podell S."/>
            <person name="Pinowska A."/>
            <person name="Traller J.C."/>
            <person name="Smith S.R."/>
            <person name="McClure R."/>
            <person name="Beliaev A."/>
            <person name="Bohutskyi P."/>
            <person name="Hill E.A."/>
            <person name="Rabines A."/>
            <person name="Zheng H."/>
            <person name="Allen L.Z."/>
            <person name="Kuo A."/>
            <person name="Grigoriev I.V."/>
            <person name="Allen A.E."/>
            <person name="Hazlebeck D."/>
            <person name="Allen E.E."/>
        </authorList>
    </citation>
    <scope>NUCLEOTIDE SEQUENCE</scope>
    <source>
        <strain evidence="1">Hildebrandi</strain>
    </source>
</reference>
<dbReference type="Proteomes" id="UP000693970">
    <property type="component" value="Unassembled WGS sequence"/>
</dbReference>
<protein>
    <submittedName>
        <fullName evidence="1">Uncharacterized protein</fullName>
    </submittedName>
</protein>
<keyword evidence="2" id="KW-1185">Reference proteome</keyword>
<dbReference type="OrthoDB" id="202710at2759"/>
<evidence type="ECO:0000313" key="2">
    <source>
        <dbReference type="Proteomes" id="UP000693970"/>
    </source>
</evidence>
<proteinExistence type="predicted"/>
<dbReference type="AlphaFoldDB" id="A0A9K3M5S0"/>